<evidence type="ECO:0000313" key="2">
    <source>
        <dbReference type="EMBL" id="JAI03713.1"/>
    </source>
</evidence>
<name>A0A0E9XLT6_ANGAN</name>
<dbReference type="AlphaFoldDB" id="A0A0E9XLT6"/>
<reference evidence="2" key="1">
    <citation type="submission" date="2014-11" db="EMBL/GenBank/DDBJ databases">
        <authorList>
            <person name="Amaro Gonzalez C."/>
        </authorList>
    </citation>
    <scope>NUCLEOTIDE SEQUENCE</scope>
</reference>
<feature type="region of interest" description="Disordered" evidence="1">
    <location>
        <begin position="1"/>
        <end position="20"/>
    </location>
</feature>
<proteinExistence type="predicted"/>
<dbReference type="EMBL" id="GBXM01004865">
    <property type="protein sequence ID" value="JAI03713.1"/>
    <property type="molecule type" value="Transcribed_RNA"/>
</dbReference>
<accession>A0A0E9XLT6</accession>
<sequence>MSPPPSARTGRPLSHSSQNTALSSSFCTLHWTLSD</sequence>
<protein>
    <submittedName>
        <fullName evidence="2">Uncharacterized protein</fullName>
    </submittedName>
</protein>
<evidence type="ECO:0000256" key="1">
    <source>
        <dbReference type="SAM" id="MobiDB-lite"/>
    </source>
</evidence>
<organism evidence="2">
    <name type="scientific">Anguilla anguilla</name>
    <name type="common">European freshwater eel</name>
    <name type="synonym">Muraena anguilla</name>
    <dbReference type="NCBI Taxonomy" id="7936"/>
    <lineage>
        <taxon>Eukaryota</taxon>
        <taxon>Metazoa</taxon>
        <taxon>Chordata</taxon>
        <taxon>Craniata</taxon>
        <taxon>Vertebrata</taxon>
        <taxon>Euteleostomi</taxon>
        <taxon>Actinopterygii</taxon>
        <taxon>Neopterygii</taxon>
        <taxon>Teleostei</taxon>
        <taxon>Anguilliformes</taxon>
        <taxon>Anguillidae</taxon>
        <taxon>Anguilla</taxon>
    </lineage>
</organism>
<reference evidence="2" key="2">
    <citation type="journal article" date="2015" name="Fish Shellfish Immunol.">
        <title>Early steps in the European eel (Anguilla anguilla)-Vibrio vulnificus interaction in the gills: Role of the RtxA13 toxin.</title>
        <authorList>
            <person name="Callol A."/>
            <person name="Pajuelo D."/>
            <person name="Ebbesson L."/>
            <person name="Teles M."/>
            <person name="MacKenzie S."/>
            <person name="Amaro C."/>
        </authorList>
    </citation>
    <scope>NUCLEOTIDE SEQUENCE</scope>
</reference>